<dbReference type="HOGENOM" id="CLU_668622_0_0_0"/>
<evidence type="ECO:0000313" key="2">
    <source>
        <dbReference type="EMBL" id="AHG89996.1"/>
    </source>
</evidence>
<dbReference type="InterPro" id="IPR025646">
    <property type="entry name" value="DUF4350"/>
</dbReference>
<name>W0RGT9_9BACT</name>
<dbReference type="STRING" id="861299.J421_2459"/>
<dbReference type="InParanoid" id="W0RGT9"/>
<organism evidence="2 3">
    <name type="scientific">Gemmatirosa kalamazoonensis</name>
    <dbReference type="NCBI Taxonomy" id="861299"/>
    <lineage>
        <taxon>Bacteria</taxon>
        <taxon>Pseudomonadati</taxon>
        <taxon>Gemmatimonadota</taxon>
        <taxon>Gemmatimonadia</taxon>
        <taxon>Gemmatimonadales</taxon>
        <taxon>Gemmatimonadaceae</taxon>
        <taxon>Gemmatirosa</taxon>
    </lineage>
</organism>
<dbReference type="Pfam" id="PF14258">
    <property type="entry name" value="DUF4350"/>
    <property type="match status" value="1"/>
</dbReference>
<sequence>MLGGVLTPRVVGGVFVLLLVAALLVSPEEGRTGDARLSSRSAAPQGARALAETLQRVGWRVERRDAAYAGQLAEPPQPRVVHAVLDPRTPLRASEVGVLLDAVRRGAGLLVVVTNHTPLADSLGYSASVNAGTLAPEREDTVRCPAGPWGAGGAITWADGMVHTLYLLSRRPEPGAVRFARAETQFLRGGRRGAFDAARGFPLGRGRVVAIADPDLLRNDVLRVCRWGAGVAAVRMAEWLAVAGGERRIVFDEYHQSGAGEPHPLRVVRRALASTPGGRATLQLALAALVLLAAAGARALPPAPRARTARRSPLEHVDALARAYAHVGATRVVARRLARGIRRRHGRGVWRAGDPHGDAAFLRTVASRRPAVADDVERLLAATEHADADPAALATAAARVDRALTPRTPPT</sequence>
<dbReference type="EMBL" id="CP007128">
    <property type="protein sequence ID" value="AHG89996.1"/>
    <property type="molecule type" value="Genomic_DNA"/>
</dbReference>
<dbReference type="KEGG" id="gba:J421_2459"/>
<dbReference type="AlphaFoldDB" id="W0RGT9"/>
<dbReference type="Proteomes" id="UP000019151">
    <property type="component" value="Chromosome"/>
</dbReference>
<keyword evidence="3" id="KW-1185">Reference proteome</keyword>
<reference evidence="2 3" key="1">
    <citation type="journal article" date="2014" name="Genome Announc.">
        <title>Genome Sequence and Methylome of Soil Bacterium Gemmatirosa kalamazoonensis KBS708T, a Member of the Rarely Cultivated Gemmatimonadetes Phylum.</title>
        <authorList>
            <person name="Debruyn J.M."/>
            <person name="Radosevich M."/>
            <person name="Wommack K.E."/>
            <person name="Polson S.W."/>
            <person name="Hauser L.J."/>
            <person name="Fawaz M.N."/>
            <person name="Korlach J."/>
            <person name="Tsai Y.C."/>
        </authorList>
    </citation>
    <scope>NUCLEOTIDE SEQUENCE [LARGE SCALE GENOMIC DNA]</scope>
    <source>
        <strain evidence="2 3">KBS708</strain>
    </source>
</reference>
<proteinExistence type="predicted"/>
<gene>
    <name evidence="2" type="ORF">J421_2459</name>
</gene>
<protein>
    <recommendedName>
        <fullName evidence="1">DUF4350 domain-containing protein</fullName>
    </recommendedName>
</protein>
<evidence type="ECO:0000313" key="3">
    <source>
        <dbReference type="Proteomes" id="UP000019151"/>
    </source>
</evidence>
<evidence type="ECO:0000259" key="1">
    <source>
        <dbReference type="Pfam" id="PF14258"/>
    </source>
</evidence>
<feature type="domain" description="DUF4350" evidence="1">
    <location>
        <begin position="40"/>
        <end position="220"/>
    </location>
</feature>
<accession>W0RGT9</accession>